<dbReference type="Gene3D" id="2.30.30.40">
    <property type="entry name" value="SH3 Domains"/>
    <property type="match status" value="1"/>
</dbReference>
<evidence type="ECO:0000256" key="3">
    <source>
        <dbReference type="ARBA" id="ARBA00022490"/>
    </source>
</evidence>
<protein>
    <recommendedName>
        <fullName evidence="2">Chemotaxis protein CheW</fullName>
    </recommendedName>
</protein>
<dbReference type="Gene3D" id="2.40.50.180">
    <property type="entry name" value="CheA-289, Domain 4"/>
    <property type="match status" value="1"/>
</dbReference>
<sequence length="177" mass="19297">MNMQVEVPEVDNSKADLSLGAADFITDGDQYLTFCLDNEHYGVDILAVTEIRGWENPTLIPNSPSFVKGVINSRGVIVPILDLRIRFQIGKASYDPTTVVIVLAVKNGHDSCTMGFVVDAVSDVLNADEDEIKPAPVFDGLVAPKYINGLVNVNDHVVTLLKVEQLLSLDDEVVNDE</sequence>
<dbReference type="Pfam" id="PF01584">
    <property type="entry name" value="CheW"/>
    <property type="match status" value="1"/>
</dbReference>
<dbReference type="InterPro" id="IPR002545">
    <property type="entry name" value="CheW-lke_dom"/>
</dbReference>
<dbReference type="STRING" id="62101.AB835_06055"/>
<dbReference type="EMBL" id="MDLC01000016">
    <property type="protein sequence ID" value="ODS23971.1"/>
    <property type="molecule type" value="Genomic_DNA"/>
</dbReference>
<dbReference type="SMART" id="SM00260">
    <property type="entry name" value="CheW"/>
    <property type="match status" value="1"/>
</dbReference>
<feature type="domain" description="CheW-like" evidence="4">
    <location>
        <begin position="28"/>
        <end position="172"/>
    </location>
</feature>
<evidence type="ECO:0000313" key="6">
    <source>
        <dbReference type="Proteomes" id="UP000242502"/>
    </source>
</evidence>
<organism evidence="5 6">
    <name type="scientific">Candidatus Endobugula sertula</name>
    <name type="common">Bugula neritina bacterial symbiont</name>
    <dbReference type="NCBI Taxonomy" id="62101"/>
    <lineage>
        <taxon>Bacteria</taxon>
        <taxon>Pseudomonadati</taxon>
        <taxon>Pseudomonadota</taxon>
        <taxon>Gammaproteobacteria</taxon>
        <taxon>Cellvibrionales</taxon>
        <taxon>Cellvibrionaceae</taxon>
        <taxon>Candidatus Endobugula</taxon>
    </lineage>
</organism>
<keyword evidence="3" id="KW-0963">Cytoplasm</keyword>
<dbReference type="PANTHER" id="PTHR22617:SF45">
    <property type="entry name" value="CHEMOTAXIS PROTEIN CHEW"/>
    <property type="match status" value="1"/>
</dbReference>
<dbReference type="GO" id="GO:0007165">
    <property type="term" value="P:signal transduction"/>
    <property type="evidence" value="ECO:0007669"/>
    <property type="project" value="InterPro"/>
</dbReference>
<comment type="subcellular location">
    <subcellularLocation>
        <location evidence="1">Cytoplasm</location>
    </subcellularLocation>
</comment>
<dbReference type="SUPFAM" id="SSF50341">
    <property type="entry name" value="CheW-like"/>
    <property type="match status" value="1"/>
</dbReference>
<gene>
    <name evidence="5" type="ORF">AB835_06055</name>
</gene>
<evidence type="ECO:0000313" key="5">
    <source>
        <dbReference type="EMBL" id="ODS23971.1"/>
    </source>
</evidence>
<reference evidence="5 6" key="1">
    <citation type="journal article" date="2016" name="Appl. Environ. Microbiol.">
        <title>Lack of Overt Genome Reduction in the Bryostatin-Producing Bryozoan Symbiont "Candidatus Endobugula sertula".</title>
        <authorList>
            <person name="Miller I.J."/>
            <person name="Vanee N."/>
            <person name="Fong S.S."/>
            <person name="Lim-Fong G.E."/>
            <person name="Kwan J.C."/>
        </authorList>
    </citation>
    <scope>NUCLEOTIDE SEQUENCE [LARGE SCALE GENOMIC DNA]</scope>
    <source>
        <strain evidence="5">AB1-4</strain>
    </source>
</reference>
<dbReference type="InterPro" id="IPR039315">
    <property type="entry name" value="CheW"/>
</dbReference>
<name>A0A1D2QQW4_9GAMM</name>
<dbReference type="AlphaFoldDB" id="A0A1D2QQW4"/>
<evidence type="ECO:0000256" key="2">
    <source>
        <dbReference type="ARBA" id="ARBA00021483"/>
    </source>
</evidence>
<proteinExistence type="predicted"/>
<dbReference type="Proteomes" id="UP000242502">
    <property type="component" value="Unassembled WGS sequence"/>
</dbReference>
<dbReference type="PROSITE" id="PS50851">
    <property type="entry name" value="CHEW"/>
    <property type="match status" value="1"/>
</dbReference>
<comment type="caution">
    <text evidence="5">The sequence shown here is derived from an EMBL/GenBank/DDBJ whole genome shotgun (WGS) entry which is preliminary data.</text>
</comment>
<dbReference type="GO" id="GO:0005829">
    <property type="term" value="C:cytosol"/>
    <property type="evidence" value="ECO:0007669"/>
    <property type="project" value="TreeGrafter"/>
</dbReference>
<evidence type="ECO:0000256" key="1">
    <source>
        <dbReference type="ARBA" id="ARBA00004496"/>
    </source>
</evidence>
<dbReference type="PANTHER" id="PTHR22617">
    <property type="entry name" value="CHEMOTAXIS SENSOR HISTIDINE KINASE-RELATED"/>
    <property type="match status" value="1"/>
</dbReference>
<accession>A0A1D2QQW4</accession>
<dbReference type="InterPro" id="IPR036061">
    <property type="entry name" value="CheW-like_dom_sf"/>
</dbReference>
<evidence type="ECO:0000259" key="4">
    <source>
        <dbReference type="PROSITE" id="PS50851"/>
    </source>
</evidence>
<dbReference type="GO" id="GO:0006935">
    <property type="term" value="P:chemotaxis"/>
    <property type="evidence" value="ECO:0007669"/>
    <property type="project" value="InterPro"/>
</dbReference>